<feature type="compositionally biased region" description="Acidic residues" evidence="1">
    <location>
        <begin position="176"/>
        <end position="186"/>
    </location>
</feature>
<feature type="compositionally biased region" description="Basic and acidic residues" evidence="1">
    <location>
        <begin position="120"/>
        <end position="144"/>
    </location>
</feature>
<evidence type="ECO:0000256" key="2">
    <source>
        <dbReference type="SAM" id="SignalP"/>
    </source>
</evidence>
<keyword evidence="2" id="KW-0732">Signal</keyword>
<dbReference type="InterPro" id="IPR006150">
    <property type="entry name" value="Cys_repeat_1"/>
</dbReference>
<keyword evidence="4" id="KW-1185">Reference proteome</keyword>
<feature type="compositionally biased region" description="Basic residues" evidence="1">
    <location>
        <begin position="191"/>
        <end position="200"/>
    </location>
</feature>
<feature type="compositionally biased region" description="Low complexity" evidence="1">
    <location>
        <begin position="201"/>
        <end position="216"/>
    </location>
</feature>
<dbReference type="WBParaSite" id="NBR_0000623201-mRNA-1">
    <property type="protein sequence ID" value="NBR_0000623201-mRNA-1"/>
    <property type="gene ID" value="NBR_0000623201"/>
</dbReference>
<feature type="signal peptide" evidence="2">
    <location>
        <begin position="1"/>
        <end position="23"/>
    </location>
</feature>
<dbReference type="AlphaFoldDB" id="A0A0N4XU68"/>
<dbReference type="OMA" id="LRDCYYQ"/>
<reference evidence="5" key="1">
    <citation type="submission" date="2017-02" db="UniProtKB">
        <authorList>
            <consortium name="WormBaseParasite"/>
        </authorList>
    </citation>
    <scope>IDENTIFICATION</scope>
</reference>
<organism evidence="5">
    <name type="scientific">Nippostrongylus brasiliensis</name>
    <name type="common">Rat hookworm</name>
    <dbReference type="NCBI Taxonomy" id="27835"/>
    <lineage>
        <taxon>Eukaryota</taxon>
        <taxon>Metazoa</taxon>
        <taxon>Ecdysozoa</taxon>
        <taxon>Nematoda</taxon>
        <taxon>Chromadorea</taxon>
        <taxon>Rhabditida</taxon>
        <taxon>Rhabditina</taxon>
        <taxon>Rhabditomorpha</taxon>
        <taxon>Strongyloidea</taxon>
        <taxon>Heligmosomidae</taxon>
        <taxon>Nippostrongylus</taxon>
    </lineage>
</organism>
<gene>
    <name evidence="3" type="ORF">NBR_LOCUS6233</name>
</gene>
<reference evidence="3 4" key="2">
    <citation type="submission" date="2018-11" db="EMBL/GenBank/DDBJ databases">
        <authorList>
            <consortium name="Pathogen Informatics"/>
        </authorList>
    </citation>
    <scope>NUCLEOTIDE SEQUENCE [LARGE SCALE GENOMIC DNA]</scope>
</reference>
<evidence type="ECO:0000313" key="4">
    <source>
        <dbReference type="Proteomes" id="UP000271162"/>
    </source>
</evidence>
<feature type="region of interest" description="Disordered" evidence="1">
    <location>
        <begin position="97"/>
        <end position="228"/>
    </location>
</feature>
<protein>
    <submittedName>
        <fullName evidence="5">Thyroglobulin type-1 domain-containing protein</fullName>
    </submittedName>
</protein>
<feature type="chain" id="PRO_5043124902" evidence="2">
    <location>
        <begin position="24"/>
        <end position="389"/>
    </location>
</feature>
<dbReference type="Proteomes" id="UP000271162">
    <property type="component" value="Unassembled WGS sequence"/>
</dbReference>
<sequence length="389" mass="43795">MTELRQSTSVTLLLLMVVSATESGGFFMQLFADSGMPIACPSGNPVYIHPILADLQQCEQQLGNYNESTCPGGTVCERFPILVPEFQDFCCWVNKTESGSEGTDEKGATNEENLSFSRRGTPDREVVEAIIERPKIGENSRESEVKEEDVNEEKGEEAKQKKSRRKSGRRTTTPSPEDEDSSEGDLEQATRRPKRPRSRKGSSTSTTERTTTTTRPVNHGLPQCSDPNDSVFLDLGNRLRDCYYQRCERGYRCEFNKRIRRFICCGQDLGLVPPPGLPMVPVPKPLNPRALRPRPQQPFGQLSDGAVDDHSRRQGSRNCCDMNDCSRERQWENDCRRRGSHCPNQEYKEYSGNGCPLEKFSGNVRELIGQYGTMDRERPSNGCNMNSNA</sequence>
<proteinExistence type="predicted"/>
<evidence type="ECO:0000313" key="5">
    <source>
        <dbReference type="WBParaSite" id="NBR_0000623201-mRNA-1"/>
    </source>
</evidence>
<feature type="region of interest" description="Disordered" evidence="1">
    <location>
        <begin position="293"/>
        <end position="313"/>
    </location>
</feature>
<evidence type="ECO:0000256" key="1">
    <source>
        <dbReference type="SAM" id="MobiDB-lite"/>
    </source>
</evidence>
<dbReference type="EMBL" id="UYSL01019786">
    <property type="protein sequence ID" value="VDL69822.1"/>
    <property type="molecule type" value="Genomic_DNA"/>
</dbReference>
<evidence type="ECO:0000313" key="3">
    <source>
        <dbReference type="EMBL" id="VDL69822.1"/>
    </source>
</evidence>
<dbReference type="SMART" id="SM00289">
    <property type="entry name" value="WR1"/>
    <property type="match status" value="2"/>
</dbReference>
<accession>A0A0N4XU68</accession>
<name>A0A0N4XU68_NIPBR</name>